<accession>A0A481TNV7</accession>
<organism evidence="1">
    <name type="scientific">Human herpesvirus 2</name>
    <name type="common">HHV-2</name>
    <name type="synonym">Human herpes simplex virus 2</name>
    <dbReference type="NCBI Taxonomy" id="10310"/>
    <lineage>
        <taxon>Viruses</taxon>
        <taxon>Duplodnaviria</taxon>
        <taxon>Heunggongvirae</taxon>
        <taxon>Peploviricota</taxon>
        <taxon>Herviviricetes</taxon>
        <taxon>Herpesvirales</taxon>
        <taxon>Orthoherpesviridae</taxon>
        <taxon>Alphaherpesvirinae</taxon>
        <taxon>Simplexvirus</taxon>
        <taxon>Simplexvirus humanalpha2</taxon>
    </lineage>
</organism>
<name>A0A481TNV7_HHV2</name>
<sequence>MMKGLPVVAALRTMAYARSWMGIVSPNPMASRCSYSFSNSSP</sequence>
<evidence type="ECO:0000313" key="1">
    <source>
        <dbReference type="EMBL" id="QBH82836.1"/>
    </source>
</evidence>
<proteinExistence type="predicted"/>
<organismHost>
    <name type="scientific">Homo sapiens</name>
    <name type="common">Human</name>
    <dbReference type="NCBI Taxonomy" id="9606"/>
</organismHost>
<dbReference type="EMBL" id="MH790634">
    <property type="protein sequence ID" value="QBH82836.1"/>
    <property type="molecule type" value="Genomic_DNA"/>
</dbReference>
<evidence type="ECO:0000313" key="2">
    <source>
        <dbReference type="EMBL" id="QBH85344.1"/>
    </source>
</evidence>
<protein>
    <submittedName>
        <fullName evidence="1">Uncharacterized protein</fullName>
    </submittedName>
</protein>
<reference evidence="1" key="1">
    <citation type="submission" date="2018-08" db="EMBL/GenBank/DDBJ databases">
        <title>HSV2 whole genome sequences from clinical isolates.</title>
        <authorList>
            <person name="Roychoudhury P."/>
            <person name="Greninger A.L."/>
            <person name="Jerome K.R."/>
            <person name="Johnston C."/>
            <person name="Wald A."/>
            <person name="Xie H."/>
        </authorList>
    </citation>
    <scope>NUCLEOTIDE SEQUENCE</scope>
    <source>
        <strain evidence="2">2000-3429</strain>
        <strain evidence="1">2000-9815</strain>
    </source>
</reference>
<dbReference type="EMBL" id="MH790661">
    <property type="protein sequence ID" value="QBH85344.1"/>
    <property type="molecule type" value="Genomic_DNA"/>
</dbReference>